<feature type="compositionally biased region" description="Basic residues" evidence="1">
    <location>
        <begin position="39"/>
        <end position="66"/>
    </location>
</feature>
<sequence>MARTSSRRRCCPCLASGTNCPLLLESKSPRLKSAARPARTARRSKKMKRTLLRLRRLRKNRRSRRPNRSEFTVPPSTRTCSSSTGKRLWSKAAASRRRNRRKSEKVKQTVKNRPGPGRRRAWTARRSAAEIGRDANGIGTTWTLTTVRSCRPRTRTSSGFRRRVRAGTG</sequence>
<dbReference type="EMBL" id="HBUE01264441">
    <property type="protein sequence ID" value="CAG6560736.1"/>
    <property type="molecule type" value="Transcribed_RNA"/>
</dbReference>
<organism evidence="2">
    <name type="scientific">Culex pipiens</name>
    <name type="common">House mosquito</name>
    <dbReference type="NCBI Taxonomy" id="7175"/>
    <lineage>
        <taxon>Eukaryota</taxon>
        <taxon>Metazoa</taxon>
        <taxon>Ecdysozoa</taxon>
        <taxon>Arthropoda</taxon>
        <taxon>Hexapoda</taxon>
        <taxon>Insecta</taxon>
        <taxon>Pterygota</taxon>
        <taxon>Neoptera</taxon>
        <taxon>Endopterygota</taxon>
        <taxon>Diptera</taxon>
        <taxon>Nematocera</taxon>
        <taxon>Culicoidea</taxon>
        <taxon>Culicidae</taxon>
        <taxon>Culicinae</taxon>
        <taxon>Culicini</taxon>
        <taxon>Culex</taxon>
        <taxon>Culex</taxon>
    </lineage>
</organism>
<proteinExistence type="predicted"/>
<feature type="compositionally biased region" description="Polar residues" evidence="1">
    <location>
        <begin position="74"/>
        <end position="85"/>
    </location>
</feature>
<protein>
    <submittedName>
        <fullName evidence="2">(northern house mosquito) hypothetical protein</fullName>
    </submittedName>
</protein>
<dbReference type="EMBL" id="HBUE01159310">
    <property type="protein sequence ID" value="CAG6509362.1"/>
    <property type="molecule type" value="Transcribed_RNA"/>
</dbReference>
<accession>A0A8D8DGQ6</accession>
<feature type="compositionally biased region" description="Basic residues" evidence="1">
    <location>
        <begin position="94"/>
        <end position="123"/>
    </location>
</feature>
<evidence type="ECO:0000256" key="1">
    <source>
        <dbReference type="SAM" id="MobiDB-lite"/>
    </source>
</evidence>
<dbReference type="AlphaFoldDB" id="A0A8D8DGQ6"/>
<name>A0A8D8DGQ6_CULPI</name>
<evidence type="ECO:0000313" key="2">
    <source>
        <dbReference type="EMBL" id="CAG6509362.1"/>
    </source>
</evidence>
<feature type="region of interest" description="Disordered" evidence="1">
    <location>
        <begin position="29"/>
        <end position="127"/>
    </location>
</feature>
<reference evidence="2" key="1">
    <citation type="submission" date="2021-05" db="EMBL/GenBank/DDBJ databases">
        <authorList>
            <person name="Alioto T."/>
            <person name="Alioto T."/>
            <person name="Gomez Garrido J."/>
        </authorList>
    </citation>
    <scope>NUCLEOTIDE SEQUENCE</scope>
</reference>